<reference evidence="3 4" key="1">
    <citation type="submission" date="2019-12" db="EMBL/GenBank/DDBJ databases">
        <title>Novel species isolated from a subtropical stream in China.</title>
        <authorList>
            <person name="Lu H."/>
        </authorList>
    </citation>
    <scope>NUCLEOTIDE SEQUENCE [LARGE SCALE GENOMIC DNA]</scope>
    <source>
        <strain evidence="3 4">FT127W</strain>
    </source>
</reference>
<dbReference type="SUPFAM" id="SSF143120">
    <property type="entry name" value="YefM-like"/>
    <property type="match status" value="1"/>
</dbReference>
<dbReference type="AlphaFoldDB" id="A0A7X4KQ14"/>
<dbReference type="Proteomes" id="UP000450676">
    <property type="component" value="Unassembled WGS sequence"/>
</dbReference>
<keyword evidence="4" id="KW-1185">Reference proteome</keyword>
<evidence type="ECO:0000256" key="2">
    <source>
        <dbReference type="RuleBase" id="RU362080"/>
    </source>
</evidence>
<sequence length="99" mass="10797">MRTMTSLEAQNHFGEMIDTSQREPVLITRRGRPVSIVISSNGDSSDSLFQYMKAVRELAPLQGKEASDALADVLSRMGAQAEIDGLTEADISKLINDAE</sequence>
<dbReference type="EMBL" id="WWCU01000038">
    <property type="protein sequence ID" value="MYN10435.1"/>
    <property type="molecule type" value="Genomic_DNA"/>
</dbReference>
<organism evidence="3 4">
    <name type="scientific">Pseudoduganella aquatica</name>
    <dbReference type="NCBI Taxonomy" id="2660641"/>
    <lineage>
        <taxon>Bacteria</taxon>
        <taxon>Pseudomonadati</taxon>
        <taxon>Pseudomonadota</taxon>
        <taxon>Betaproteobacteria</taxon>
        <taxon>Burkholderiales</taxon>
        <taxon>Oxalobacteraceae</taxon>
        <taxon>Telluria group</taxon>
        <taxon>Pseudoduganella</taxon>
    </lineage>
</organism>
<proteinExistence type="inferred from homology"/>
<protein>
    <recommendedName>
        <fullName evidence="2">Antitoxin</fullName>
    </recommendedName>
</protein>
<evidence type="ECO:0000313" key="3">
    <source>
        <dbReference type="EMBL" id="MYN10435.1"/>
    </source>
</evidence>
<evidence type="ECO:0000256" key="1">
    <source>
        <dbReference type="ARBA" id="ARBA00009981"/>
    </source>
</evidence>
<dbReference type="InterPro" id="IPR006442">
    <property type="entry name" value="Antitoxin_Phd/YefM"/>
</dbReference>
<dbReference type="Gene3D" id="3.40.1620.10">
    <property type="entry name" value="YefM-like domain"/>
    <property type="match status" value="1"/>
</dbReference>
<dbReference type="Pfam" id="PF02604">
    <property type="entry name" value="PhdYeFM_antitox"/>
    <property type="match status" value="1"/>
</dbReference>
<name>A0A7X4KQ14_9BURK</name>
<dbReference type="InterPro" id="IPR036165">
    <property type="entry name" value="YefM-like_sf"/>
</dbReference>
<evidence type="ECO:0000313" key="4">
    <source>
        <dbReference type="Proteomes" id="UP000450676"/>
    </source>
</evidence>
<gene>
    <name evidence="3" type="ORF">GTP77_24235</name>
</gene>
<comment type="function">
    <text evidence="2">Antitoxin component of a type II toxin-antitoxin (TA) system.</text>
</comment>
<comment type="caution">
    <text evidence="3">The sequence shown here is derived from an EMBL/GenBank/DDBJ whole genome shotgun (WGS) entry which is preliminary data.</text>
</comment>
<comment type="similarity">
    <text evidence="1 2">Belongs to the phD/YefM antitoxin family.</text>
</comment>
<dbReference type="NCBIfam" id="TIGR01552">
    <property type="entry name" value="phd_fam"/>
    <property type="match status" value="1"/>
</dbReference>
<accession>A0A7X4KQ14</accession>